<evidence type="ECO:0000313" key="3">
    <source>
        <dbReference type="EMBL" id="MDQ0360474.1"/>
    </source>
</evidence>
<sequence length="200" mass="22678">MRDIIRKFSLLPKKSVGIGGVGILIIVIVLAIALIPKNNKENLKLKKSIFEFEYGEEIELLTSDILKTTDKEILENAKISMLFPTEKVENGKDIIKVGTYTQRVTYKDEEKEFKVKVKDTVAPEFVDFKERIEVKQGTESVEYIKYFAAEDLAGVSIDIDYSKVDLTKVGEYIITVTAVDNHKNETKKEAIVVVKDNVED</sequence>
<dbReference type="EMBL" id="JAUSUR010000001">
    <property type="protein sequence ID" value="MDQ0360474.1"/>
    <property type="molecule type" value="Genomic_DNA"/>
</dbReference>
<keyword evidence="1" id="KW-0472">Membrane</keyword>
<comment type="caution">
    <text evidence="3">The sequence shown here is derived from an EMBL/GenBank/DDBJ whole genome shotgun (WGS) entry which is preliminary data.</text>
</comment>
<organism evidence="3 4">
    <name type="scientific">Breznakia pachnodae</name>
    <dbReference type="NCBI Taxonomy" id="265178"/>
    <lineage>
        <taxon>Bacteria</taxon>
        <taxon>Bacillati</taxon>
        <taxon>Bacillota</taxon>
        <taxon>Erysipelotrichia</taxon>
        <taxon>Erysipelotrichales</taxon>
        <taxon>Erysipelotrichaceae</taxon>
        <taxon>Breznakia</taxon>
    </lineage>
</organism>
<proteinExistence type="predicted"/>
<dbReference type="InterPro" id="IPR013783">
    <property type="entry name" value="Ig-like_fold"/>
</dbReference>
<keyword evidence="1" id="KW-1133">Transmembrane helix</keyword>
<feature type="domain" description="Internalin I Ig-like" evidence="2">
    <location>
        <begin position="142"/>
        <end position="193"/>
    </location>
</feature>
<feature type="transmembrane region" description="Helical" evidence="1">
    <location>
        <begin position="16"/>
        <end position="36"/>
    </location>
</feature>
<dbReference type="RefSeq" id="WP_307406388.1">
    <property type="nucleotide sequence ID" value="NZ_JAUSUR010000001.1"/>
</dbReference>
<keyword evidence="1" id="KW-0812">Transmembrane</keyword>
<protein>
    <recommendedName>
        <fullName evidence="2">Internalin I Ig-like domain-containing protein</fullName>
    </recommendedName>
</protein>
<reference evidence="3 4" key="1">
    <citation type="submission" date="2023-07" db="EMBL/GenBank/DDBJ databases">
        <title>Genomic Encyclopedia of Type Strains, Phase IV (KMG-IV): sequencing the most valuable type-strain genomes for metagenomic binning, comparative biology and taxonomic classification.</title>
        <authorList>
            <person name="Goeker M."/>
        </authorList>
    </citation>
    <scope>NUCLEOTIDE SEQUENCE [LARGE SCALE GENOMIC DNA]</scope>
    <source>
        <strain evidence="3 4">DSM 16784</strain>
    </source>
</reference>
<dbReference type="InterPro" id="IPR044056">
    <property type="entry name" value="InlI_Ig-like"/>
</dbReference>
<dbReference type="Pfam" id="PF18981">
    <property type="entry name" value="InlK_D3"/>
    <property type="match status" value="1"/>
</dbReference>
<gene>
    <name evidence="3" type="ORF">J2S15_001205</name>
</gene>
<keyword evidence="4" id="KW-1185">Reference proteome</keyword>
<dbReference type="Gene3D" id="2.60.40.10">
    <property type="entry name" value="Immunoglobulins"/>
    <property type="match status" value="1"/>
</dbReference>
<dbReference type="Proteomes" id="UP001230220">
    <property type="component" value="Unassembled WGS sequence"/>
</dbReference>
<evidence type="ECO:0000313" key="4">
    <source>
        <dbReference type="Proteomes" id="UP001230220"/>
    </source>
</evidence>
<evidence type="ECO:0000256" key="1">
    <source>
        <dbReference type="SAM" id="Phobius"/>
    </source>
</evidence>
<evidence type="ECO:0000259" key="2">
    <source>
        <dbReference type="Pfam" id="PF18981"/>
    </source>
</evidence>
<accession>A0ABU0E0S4</accession>
<name>A0ABU0E0S4_9FIRM</name>